<keyword evidence="1" id="KW-0805">Transcription regulation</keyword>
<evidence type="ECO:0000259" key="3">
    <source>
        <dbReference type="Pfam" id="PF05043"/>
    </source>
</evidence>
<dbReference type="PANTHER" id="PTHR30185:SF13">
    <property type="entry name" value="LICABCH OPERON REGULATOR-RELATED"/>
    <property type="match status" value="1"/>
</dbReference>
<keyword evidence="5" id="KW-1185">Reference proteome</keyword>
<dbReference type="Proteomes" id="UP000664495">
    <property type="component" value="Unassembled WGS sequence"/>
</dbReference>
<feature type="domain" description="Mga helix-turn-helix" evidence="3">
    <location>
        <begin position="83"/>
        <end position="168"/>
    </location>
</feature>
<keyword evidence="2" id="KW-0804">Transcription</keyword>
<organism evidence="4 5">
    <name type="scientific">Candidatus Enterococcus murrayae</name>
    <dbReference type="NCBI Taxonomy" id="2815321"/>
    <lineage>
        <taxon>Bacteria</taxon>
        <taxon>Bacillati</taxon>
        <taxon>Bacillota</taxon>
        <taxon>Bacilli</taxon>
        <taxon>Lactobacillales</taxon>
        <taxon>Enterococcaceae</taxon>
        <taxon>Enterococcus</taxon>
    </lineage>
</organism>
<evidence type="ECO:0000313" key="4">
    <source>
        <dbReference type="EMBL" id="MBO0451837.1"/>
    </source>
</evidence>
<name>A0ABS3HEG3_9ENTE</name>
<dbReference type="EMBL" id="JAFLVR010000012">
    <property type="protein sequence ID" value="MBO0451837.1"/>
    <property type="molecule type" value="Genomic_DNA"/>
</dbReference>
<sequence length="503" mass="58520">MIHLNNFLGNESVKELELLRVLYKNPRFIDVEELSTQLKMNRHSIYKYFDLLQNTPYIEENRSKEILLAKRGQGYKFTGTKKDYKIIYQQVIQTNPFFKLVELLLQNNEINIIKFTHDNFISESKVRKRLYELKPLFEDIGLSLKRRDGNVLLRGDEAKIRFFAVAFFWNIYHGSYWPFPGISEKKCEELVANIFAKNTINYNDIGLKLTCYVFAVTILRFRKGFRIEEKKIDSIKHSPYIAKNLLAIILSTDSDFNTVLLEELHSKYLLDRTEIYFLILWFYSNSNFYLLNSKLVHFLDKAPAELLPYPNPFSELLKDSNHFSDFDTFSTNTKQSFLSTILAGCLSVELFSKTSFTVTGYEVEKYITKHFPKLLFHTTNLLAQSAVYPDDPDKRQGLALTFAIASTLIESPSKFAKKIRIKVETDLPTVLEFFVIERIKSTFQSFYNLEISNSIAYQNADFCISTNFLSESDSFVETLLIDAQVTLSDILTINQKILQILDA</sequence>
<dbReference type="PANTHER" id="PTHR30185">
    <property type="entry name" value="CRYPTIC BETA-GLUCOSIDE BGL OPERON ANTITERMINATOR"/>
    <property type="match status" value="1"/>
</dbReference>
<accession>A0ABS3HEG3</accession>
<proteinExistence type="predicted"/>
<dbReference type="RefSeq" id="WP_207107617.1">
    <property type="nucleotide sequence ID" value="NZ_JAFLVR010000012.1"/>
</dbReference>
<protein>
    <submittedName>
        <fullName evidence="4">Helix-turn-helix domain-containing protein</fullName>
    </submittedName>
</protein>
<reference evidence="4 5" key="1">
    <citation type="submission" date="2021-03" db="EMBL/GenBank/DDBJ databases">
        <title>Enterococcal diversity collection.</title>
        <authorList>
            <person name="Gilmore M.S."/>
            <person name="Schwartzman J."/>
            <person name="Van Tyne D."/>
            <person name="Martin M."/>
            <person name="Earl A.M."/>
            <person name="Manson A.L."/>
            <person name="Straub T."/>
            <person name="Salamzade R."/>
            <person name="Saavedra J."/>
            <person name="Lebreton F."/>
            <person name="Prichula J."/>
            <person name="Schaufler K."/>
            <person name="Gaca A."/>
            <person name="Sgardioli B."/>
            <person name="Wagenaar J."/>
            <person name="Strong T."/>
        </authorList>
    </citation>
    <scope>NUCLEOTIDE SEQUENCE [LARGE SCALE GENOMIC DNA]</scope>
    <source>
        <strain evidence="4 5">MJM16</strain>
    </source>
</reference>
<dbReference type="InterPro" id="IPR050661">
    <property type="entry name" value="BglG_antiterminators"/>
</dbReference>
<dbReference type="Pfam" id="PF05043">
    <property type="entry name" value="Mga"/>
    <property type="match status" value="1"/>
</dbReference>
<dbReference type="InterPro" id="IPR007737">
    <property type="entry name" value="Mga_HTH"/>
</dbReference>
<evidence type="ECO:0000256" key="1">
    <source>
        <dbReference type="ARBA" id="ARBA00023015"/>
    </source>
</evidence>
<evidence type="ECO:0000313" key="5">
    <source>
        <dbReference type="Proteomes" id="UP000664495"/>
    </source>
</evidence>
<evidence type="ECO:0000256" key="2">
    <source>
        <dbReference type="ARBA" id="ARBA00023163"/>
    </source>
</evidence>
<gene>
    <name evidence="4" type="ORF">JZO85_06115</name>
</gene>
<comment type="caution">
    <text evidence="4">The sequence shown here is derived from an EMBL/GenBank/DDBJ whole genome shotgun (WGS) entry which is preliminary data.</text>
</comment>